<dbReference type="SUPFAM" id="SSF117916">
    <property type="entry name" value="Fe-S cluster assembly (FSCA) domain-like"/>
    <property type="match status" value="1"/>
</dbReference>
<dbReference type="AlphaFoldDB" id="A0A1Q2LGB4"/>
<dbReference type="InterPro" id="IPR034904">
    <property type="entry name" value="FSCA_dom_sf"/>
</dbReference>
<dbReference type="STRING" id="37372.XJ32_04470"/>
<dbReference type="KEGG" id="hbl:XJ32_04470"/>
<comment type="similarity">
    <text evidence="1">Belongs to the NifU family.</text>
</comment>
<dbReference type="Gene3D" id="3.30.300.130">
    <property type="entry name" value="Fe-S cluster assembly (FSCA)"/>
    <property type="match status" value="1"/>
</dbReference>
<name>A0A1Q2LGB4_9HELI</name>
<evidence type="ECO:0000313" key="6">
    <source>
        <dbReference type="Proteomes" id="UP000188298"/>
    </source>
</evidence>
<organism evidence="3 6">
    <name type="scientific">Helicobacter bilis</name>
    <dbReference type="NCBI Taxonomy" id="37372"/>
    <lineage>
        <taxon>Bacteria</taxon>
        <taxon>Pseudomonadati</taxon>
        <taxon>Campylobacterota</taxon>
        <taxon>Epsilonproteobacteria</taxon>
        <taxon>Campylobacterales</taxon>
        <taxon>Helicobacteraceae</taxon>
        <taxon>Helicobacter</taxon>
    </lineage>
</organism>
<dbReference type="InterPro" id="IPR001075">
    <property type="entry name" value="NIF_FeS_clus_asmbl_NifU_C"/>
</dbReference>
<dbReference type="GO" id="GO:0051536">
    <property type="term" value="F:iron-sulfur cluster binding"/>
    <property type="evidence" value="ECO:0007669"/>
    <property type="project" value="InterPro"/>
</dbReference>
<dbReference type="EMBL" id="JRPH02000045">
    <property type="protein sequence ID" value="TLE02491.1"/>
    <property type="molecule type" value="Genomic_DNA"/>
</dbReference>
<dbReference type="RefSeq" id="WP_004086334.1">
    <property type="nucleotide sequence ID" value="NZ_CABKOK010000001.1"/>
</dbReference>
<feature type="domain" description="NIF system FeS cluster assembly NifU C-terminal" evidence="2">
    <location>
        <begin position="13"/>
        <end position="77"/>
    </location>
</feature>
<dbReference type="GeneID" id="60656390"/>
<dbReference type="GO" id="GO:0005506">
    <property type="term" value="F:iron ion binding"/>
    <property type="evidence" value="ECO:0007669"/>
    <property type="project" value="InterPro"/>
</dbReference>
<dbReference type="PANTHER" id="PTHR11178">
    <property type="entry name" value="IRON-SULFUR CLUSTER SCAFFOLD PROTEIN NFU-RELATED"/>
    <property type="match status" value="1"/>
</dbReference>
<evidence type="ECO:0000259" key="2">
    <source>
        <dbReference type="Pfam" id="PF01106"/>
    </source>
</evidence>
<dbReference type="Proteomes" id="UP000029870">
    <property type="component" value="Unassembled WGS sequence"/>
</dbReference>
<dbReference type="Pfam" id="PF01106">
    <property type="entry name" value="NifU"/>
    <property type="match status" value="1"/>
</dbReference>
<evidence type="ECO:0000313" key="3">
    <source>
        <dbReference type="EMBL" id="AQQ59471.1"/>
    </source>
</evidence>
<reference evidence="3 6" key="2">
    <citation type="submission" date="2017-02" db="EMBL/GenBank/DDBJ databases">
        <title>Whole genome sequencing of Helicobacter bilis strain AAQJH.</title>
        <authorList>
            <person name="Conlan S."/>
            <person name="Thomas P.J."/>
            <person name="Mullikin J."/>
            <person name="Palmore T.N."/>
            <person name="Frank K.M."/>
            <person name="Segre J.A."/>
        </authorList>
    </citation>
    <scope>NUCLEOTIDE SEQUENCE [LARGE SCALE GENOMIC DNA]</scope>
    <source>
        <strain evidence="3 6">AAQJH</strain>
    </source>
</reference>
<dbReference type="EMBL" id="CP019645">
    <property type="protein sequence ID" value="AQQ59471.1"/>
    <property type="molecule type" value="Genomic_DNA"/>
</dbReference>
<dbReference type="Proteomes" id="UP000188298">
    <property type="component" value="Chromosome"/>
</dbReference>
<sequence length="80" mass="8758">MFPFSDTELLAPVRQSINSVRPILLKDGGDIEIVEIKNACVFVRFHGACSGCPSKNATLHNAILATLQRDIHPDIKVSEV</sequence>
<proteinExistence type="inferred from homology"/>
<dbReference type="PANTHER" id="PTHR11178:SF1">
    <property type="entry name" value="NFU1 IRON-SULFUR CLUSTER SCAFFOLD HOMOLOG, MITOCHONDRIAL"/>
    <property type="match status" value="1"/>
</dbReference>
<accession>A0A1Q2LGB4</accession>
<dbReference type="GO" id="GO:0016226">
    <property type="term" value="P:iron-sulfur cluster assembly"/>
    <property type="evidence" value="ECO:0007669"/>
    <property type="project" value="InterPro"/>
</dbReference>
<reference evidence="4 5" key="1">
    <citation type="journal article" date="2014" name="Genome Announc.">
        <title>Draft genome sequences of eight enterohepatic helicobacter species isolated from both laboratory and wild rodents.</title>
        <authorList>
            <person name="Sheh A."/>
            <person name="Shen Z."/>
            <person name="Fox J.G."/>
        </authorList>
    </citation>
    <scope>NUCLEOTIDE SEQUENCE [LARGE SCALE GENOMIC DNA]</scope>
    <source>
        <strain evidence="4 5">Missouri</strain>
    </source>
</reference>
<evidence type="ECO:0000313" key="4">
    <source>
        <dbReference type="EMBL" id="TLE02491.1"/>
    </source>
</evidence>
<gene>
    <name evidence="4" type="ORF">LS77_010270</name>
    <name evidence="3" type="ORF">XJ32_04470</name>
</gene>
<evidence type="ECO:0000256" key="1">
    <source>
        <dbReference type="ARBA" id="ARBA00006420"/>
    </source>
</evidence>
<reference evidence="4" key="3">
    <citation type="submission" date="2018-04" db="EMBL/GenBank/DDBJ databases">
        <authorList>
            <person name="Sheh A."/>
            <person name="Shen Z."/>
            <person name="Mannion A.J."/>
            <person name="Fox J.G."/>
        </authorList>
    </citation>
    <scope>NUCLEOTIDE SEQUENCE</scope>
    <source>
        <strain evidence="4">Missouri</strain>
    </source>
</reference>
<evidence type="ECO:0000313" key="5">
    <source>
        <dbReference type="Proteomes" id="UP000029870"/>
    </source>
</evidence>
<protein>
    <submittedName>
        <fullName evidence="4">NifU family protein</fullName>
    </submittedName>
    <submittedName>
        <fullName evidence="3">Nitrogen fixation protein NifU</fullName>
    </submittedName>
</protein>